<dbReference type="STRING" id="2017.SAMN05444320_103665"/>
<evidence type="ECO:0000313" key="7">
    <source>
        <dbReference type="Proteomes" id="UP000184501"/>
    </source>
</evidence>
<dbReference type="GO" id="GO:0016020">
    <property type="term" value="C:membrane"/>
    <property type="evidence" value="ECO:0007669"/>
    <property type="project" value="UniProtKB-SubCell"/>
</dbReference>
<evidence type="ECO:0000256" key="2">
    <source>
        <dbReference type="ARBA" id="ARBA00022692"/>
    </source>
</evidence>
<dbReference type="Proteomes" id="UP000184501">
    <property type="component" value="Unassembled WGS sequence"/>
</dbReference>
<feature type="transmembrane region" description="Helical" evidence="5">
    <location>
        <begin position="163"/>
        <end position="183"/>
    </location>
</feature>
<evidence type="ECO:0000256" key="5">
    <source>
        <dbReference type="SAM" id="Phobius"/>
    </source>
</evidence>
<keyword evidence="3 5" id="KW-1133">Transmembrane helix</keyword>
<evidence type="ECO:0000256" key="4">
    <source>
        <dbReference type="ARBA" id="ARBA00023136"/>
    </source>
</evidence>
<feature type="transmembrane region" description="Helical" evidence="5">
    <location>
        <begin position="195"/>
        <end position="221"/>
    </location>
</feature>
<dbReference type="InterPro" id="IPR051328">
    <property type="entry name" value="T7SS_ABC-Transporter"/>
</dbReference>
<accession>A0A1M5BPJ8</accession>
<feature type="transmembrane region" description="Helical" evidence="5">
    <location>
        <begin position="25"/>
        <end position="46"/>
    </location>
</feature>
<comment type="subcellular location">
    <subcellularLocation>
        <location evidence="1">Membrane</location>
        <topology evidence="1">Multi-pass membrane protein</topology>
    </subcellularLocation>
</comment>
<dbReference type="PANTHER" id="PTHR43077:SF10">
    <property type="entry name" value="TRANSPORT PERMEASE PROTEIN"/>
    <property type="match status" value="1"/>
</dbReference>
<dbReference type="EMBL" id="FQVN01000003">
    <property type="protein sequence ID" value="SHF44326.1"/>
    <property type="molecule type" value="Genomic_DNA"/>
</dbReference>
<keyword evidence="4 5" id="KW-0472">Membrane</keyword>
<protein>
    <submittedName>
        <fullName evidence="6">Uncharacterized protein</fullName>
    </submittedName>
</protein>
<organism evidence="6 7">
    <name type="scientific">Streptoalloteichus hindustanus</name>
    <dbReference type="NCBI Taxonomy" id="2017"/>
    <lineage>
        <taxon>Bacteria</taxon>
        <taxon>Bacillati</taxon>
        <taxon>Actinomycetota</taxon>
        <taxon>Actinomycetes</taxon>
        <taxon>Pseudonocardiales</taxon>
        <taxon>Pseudonocardiaceae</taxon>
        <taxon>Streptoalloteichus</taxon>
    </lineage>
</organism>
<dbReference type="AlphaFoldDB" id="A0A1M5BPJ8"/>
<name>A0A1M5BPJ8_STRHI</name>
<proteinExistence type="predicted"/>
<evidence type="ECO:0000256" key="3">
    <source>
        <dbReference type="ARBA" id="ARBA00022989"/>
    </source>
</evidence>
<evidence type="ECO:0000256" key="1">
    <source>
        <dbReference type="ARBA" id="ARBA00004141"/>
    </source>
</evidence>
<reference evidence="6 7" key="1">
    <citation type="submission" date="2016-11" db="EMBL/GenBank/DDBJ databases">
        <authorList>
            <person name="Jaros S."/>
            <person name="Januszkiewicz K."/>
            <person name="Wedrychowicz H."/>
        </authorList>
    </citation>
    <scope>NUCLEOTIDE SEQUENCE [LARGE SCALE GENOMIC DNA]</scope>
    <source>
        <strain evidence="6 7">DSM 44523</strain>
    </source>
</reference>
<dbReference type="RefSeq" id="WP_073482304.1">
    <property type="nucleotide sequence ID" value="NZ_FQVN01000003.1"/>
</dbReference>
<gene>
    <name evidence="6" type="ORF">SAMN05444320_103665</name>
</gene>
<keyword evidence="7" id="KW-1185">Reference proteome</keyword>
<evidence type="ECO:0000313" key="6">
    <source>
        <dbReference type="EMBL" id="SHF44326.1"/>
    </source>
</evidence>
<feature type="transmembrane region" description="Helical" evidence="5">
    <location>
        <begin position="227"/>
        <end position="244"/>
    </location>
</feature>
<sequence>MTELNETAVTPGVSARLRDAVTLRAVLLVIGVLLLQLSFIVSYVGALHHPQPHHIPLAIVAPGQNSVDVVGRFNGLPDEPLDARSVLDESAARRQINRREVDAALIVEPDRDADRLLVAGAGGPALADVVGAIVGRVYTEQGRRLAVTDVKPVASGDGRGLSAFYLVVGWIVGGYLVAAILGLSSGTRPANTSRAVIRLSALALYAIISGLGGALIVGPMLDALPDGFFGLWALGALIVFATAAATMALQVLAGLVGIGVAILFFVVLGNPSSGGPFPQALLPTFWRVIGPYLPTGAGTSATRNVAYFDGAALALPLWVLAIYAAVGVMITLVVSSRYREHPPSHLRA</sequence>
<keyword evidence="2 5" id="KW-0812">Transmembrane</keyword>
<dbReference type="PANTHER" id="PTHR43077">
    <property type="entry name" value="TRANSPORT PERMEASE YVFS-RELATED"/>
    <property type="match status" value="1"/>
</dbReference>
<feature type="transmembrane region" description="Helical" evidence="5">
    <location>
        <begin position="251"/>
        <end position="269"/>
    </location>
</feature>
<feature type="transmembrane region" description="Helical" evidence="5">
    <location>
        <begin position="313"/>
        <end position="334"/>
    </location>
</feature>